<feature type="chain" id="PRO_5045456244" evidence="2">
    <location>
        <begin position="23"/>
        <end position="108"/>
    </location>
</feature>
<dbReference type="EMBL" id="JBHSCW010000006">
    <property type="protein sequence ID" value="MFC4352162.1"/>
    <property type="molecule type" value="Genomic_DNA"/>
</dbReference>
<reference evidence="4" key="1">
    <citation type="journal article" date="2019" name="Int. J. Syst. Evol. Microbiol.">
        <title>The Global Catalogue of Microorganisms (GCM) 10K type strain sequencing project: providing services to taxonomists for standard genome sequencing and annotation.</title>
        <authorList>
            <consortium name="The Broad Institute Genomics Platform"/>
            <consortium name="The Broad Institute Genome Sequencing Center for Infectious Disease"/>
            <person name="Wu L."/>
            <person name="Ma J."/>
        </authorList>
    </citation>
    <scope>NUCLEOTIDE SEQUENCE [LARGE SCALE GENOMIC DNA]</scope>
    <source>
        <strain evidence="4">CECT 8472</strain>
    </source>
</reference>
<feature type="transmembrane region" description="Helical" evidence="1">
    <location>
        <begin position="38"/>
        <end position="59"/>
    </location>
</feature>
<feature type="signal peptide" evidence="2">
    <location>
        <begin position="1"/>
        <end position="22"/>
    </location>
</feature>
<comment type="caution">
    <text evidence="3">The sequence shown here is derived from an EMBL/GenBank/DDBJ whole genome shotgun (WGS) entry which is preliminary data.</text>
</comment>
<accession>A0ABV8ULJ2</accession>
<keyword evidence="1" id="KW-0472">Membrane</keyword>
<evidence type="ECO:0000256" key="2">
    <source>
        <dbReference type="SAM" id="SignalP"/>
    </source>
</evidence>
<keyword evidence="1" id="KW-0812">Transmembrane</keyword>
<proteinExistence type="predicted"/>
<sequence length="108" mass="11636">MRVGLVTSLTAFTSTISSFALADTGSGYGGHMMNGAWHMGPIMMVLILGLLVLAVVMLWRTFGIGSGSSKSGSSSAVQERPEAILRERFARGEIEGDEFERRKRNLNG</sequence>
<evidence type="ECO:0000313" key="4">
    <source>
        <dbReference type="Proteomes" id="UP001595799"/>
    </source>
</evidence>
<dbReference type="RefSeq" id="WP_382422509.1">
    <property type="nucleotide sequence ID" value="NZ_JBHSCW010000006.1"/>
</dbReference>
<evidence type="ECO:0000256" key="1">
    <source>
        <dbReference type="SAM" id="Phobius"/>
    </source>
</evidence>
<protein>
    <submittedName>
        <fullName evidence="3">SHOCT domain-containing protein</fullName>
    </submittedName>
</protein>
<evidence type="ECO:0000313" key="3">
    <source>
        <dbReference type="EMBL" id="MFC4352162.1"/>
    </source>
</evidence>
<organism evidence="3 4">
    <name type="scientific">Fodinicurvata halophila</name>
    <dbReference type="NCBI Taxonomy" id="1419723"/>
    <lineage>
        <taxon>Bacteria</taxon>
        <taxon>Pseudomonadati</taxon>
        <taxon>Pseudomonadota</taxon>
        <taxon>Alphaproteobacteria</taxon>
        <taxon>Rhodospirillales</taxon>
        <taxon>Rhodovibrionaceae</taxon>
        <taxon>Fodinicurvata</taxon>
    </lineage>
</organism>
<dbReference type="Proteomes" id="UP001595799">
    <property type="component" value="Unassembled WGS sequence"/>
</dbReference>
<keyword evidence="2" id="KW-0732">Signal</keyword>
<name>A0ABV8ULJ2_9PROT</name>
<keyword evidence="1" id="KW-1133">Transmembrane helix</keyword>
<keyword evidence="4" id="KW-1185">Reference proteome</keyword>
<gene>
    <name evidence="3" type="ORF">ACFOW6_11495</name>
</gene>